<evidence type="ECO:0000256" key="1">
    <source>
        <dbReference type="SAM" id="MobiDB-lite"/>
    </source>
</evidence>
<dbReference type="AlphaFoldDB" id="A0A517Y4A3"/>
<sequence>MTDTEEITDEVVAQSEESIEALNPIDESPATVPFDPAYDSRRQRIYDHRVEAQAEPNTMIACLAGVNSDLFDTELIVAETLRQGLAASGGSLETIERYGPLIELTLRLSKQITQVTQLEQRARKDNGEGTSSKPR</sequence>
<organism evidence="2 3">
    <name type="scientific">Anatilimnocola aggregata</name>
    <dbReference type="NCBI Taxonomy" id="2528021"/>
    <lineage>
        <taxon>Bacteria</taxon>
        <taxon>Pseudomonadati</taxon>
        <taxon>Planctomycetota</taxon>
        <taxon>Planctomycetia</taxon>
        <taxon>Pirellulales</taxon>
        <taxon>Pirellulaceae</taxon>
        <taxon>Anatilimnocola</taxon>
    </lineage>
</organism>
<reference evidence="2 3" key="1">
    <citation type="submission" date="2019-02" db="EMBL/GenBank/DDBJ databases">
        <title>Deep-cultivation of Planctomycetes and their phenomic and genomic characterization uncovers novel biology.</title>
        <authorList>
            <person name="Wiegand S."/>
            <person name="Jogler M."/>
            <person name="Boedeker C."/>
            <person name="Pinto D."/>
            <person name="Vollmers J."/>
            <person name="Rivas-Marin E."/>
            <person name="Kohn T."/>
            <person name="Peeters S.H."/>
            <person name="Heuer A."/>
            <person name="Rast P."/>
            <person name="Oberbeckmann S."/>
            <person name="Bunk B."/>
            <person name="Jeske O."/>
            <person name="Meyerdierks A."/>
            <person name="Storesund J.E."/>
            <person name="Kallscheuer N."/>
            <person name="Luecker S."/>
            <person name="Lage O.M."/>
            <person name="Pohl T."/>
            <person name="Merkel B.J."/>
            <person name="Hornburger P."/>
            <person name="Mueller R.-W."/>
            <person name="Bruemmer F."/>
            <person name="Labrenz M."/>
            <person name="Spormann A.M."/>
            <person name="Op den Camp H."/>
            <person name="Overmann J."/>
            <person name="Amann R."/>
            <person name="Jetten M.S.M."/>
            <person name="Mascher T."/>
            <person name="Medema M.H."/>
            <person name="Devos D.P."/>
            <person name="Kaster A.-K."/>
            <person name="Ovreas L."/>
            <person name="Rohde M."/>
            <person name="Galperin M.Y."/>
            <person name="Jogler C."/>
        </authorList>
    </citation>
    <scope>NUCLEOTIDE SEQUENCE [LARGE SCALE GENOMIC DNA]</scope>
    <source>
        <strain evidence="2 3">ETA_A8</strain>
    </source>
</reference>
<name>A0A517Y4A3_9BACT</name>
<evidence type="ECO:0000313" key="2">
    <source>
        <dbReference type="EMBL" id="QDU25073.1"/>
    </source>
</evidence>
<feature type="region of interest" description="Disordered" evidence="1">
    <location>
        <begin position="19"/>
        <end position="39"/>
    </location>
</feature>
<keyword evidence="3" id="KW-1185">Reference proteome</keyword>
<dbReference type="EMBL" id="CP036274">
    <property type="protein sequence ID" value="QDU25073.1"/>
    <property type="molecule type" value="Genomic_DNA"/>
</dbReference>
<proteinExistence type="predicted"/>
<dbReference type="Proteomes" id="UP000315017">
    <property type="component" value="Chromosome"/>
</dbReference>
<protein>
    <submittedName>
        <fullName evidence="2">Uncharacterized protein</fullName>
    </submittedName>
</protein>
<dbReference type="RefSeq" id="WP_145083383.1">
    <property type="nucleotide sequence ID" value="NZ_CP036274.1"/>
</dbReference>
<gene>
    <name evidence="2" type="ORF">ETAA8_01340</name>
</gene>
<evidence type="ECO:0000313" key="3">
    <source>
        <dbReference type="Proteomes" id="UP000315017"/>
    </source>
</evidence>
<feature type="region of interest" description="Disordered" evidence="1">
    <location>
        <begin position="116"/>
        <end position="135"/>
    </location>
</feature>
<dbReference type="KEGG" id="aagg:ETAA8_01340"/>
<accession>A0A517Y4A3</accession>